<feature type="compositionally biased region" description="Polar residues" evidence="1">
    <location>
        <begin position="221"/>
        <end position="268"/>
    </location>
</feature>
<dbReference type="Proteomes" id="UP001497623">
    <property type="component" value="Unassembled WGS sequence"/>
</dbReference>
<feature type="region of interest" description="Disordered" evidence="1">
    <location>
        <begin position="998"/>
        <end position="1027"/>
    </location>
</feature>
<feature type="compositionally biased region" description="Low complexity" evidence="1">
    <location>
        <begin position="150"/>
        <end position="165"/>
    </location>
</feature>
<feature type="region of interest" description="Disordered" evidence="1">
    <location>
        <begin position="1053"/>
        <end position="1072"/>
    </location>
</feature>
<feature type="compositionally biased region" description="Polar residues" evidence="1">
    <location>
        <begin position="1016"/>
        <end position="1027"/>
    </location>
</feature>
<evidence type="ECO:0000313" key="2">
    <source>
        <dbReference type="EMBL" id="CAL4066528.1"/>
    </source>
</evidence>
<dbReference type="PANTHER" id="PTHR21219:SF4">
    <property type="entry name" value="PID DOMAIN-CONTAINING PROTEIN"/>
    <property type="match status" value="1"/>
</dbReference>
<protein>
    <recommendedName>
        <fullName evidence="4">PID domain-containing protein</fullName>
    </recommendedName>
</protein>
<proteinExistence type="predicted"/>
<feature type="compositionally biased region" description="Polar residues" evidence="1">
    <location>
        <begin position="469"/>
        <end position="483"/>
    </location>
</feature>
<feature type="compositionally biased region" description="Polar residues" evidence="1">
    <location>
        <begin position="787"/>
        <end position="806"/>
    </location>
</feature>
<feature type="region of interest" description="Disordered" evidence="1">
    <location>
        <begin position="48"/>
        <end position="72"/>
    </location>
</feature>
<feature type="region of interest" description="Disordered" evidence="1">
    <location>
        <begin position="1197"/>
        <end position="1223"/>
    </location>
</feature>
<dbReference type="EMBL" id="CAXKWB010002289">
    <property type="protein sequence ID" value="CAL4066528.1"/>
    <property type="molecule type" value="Genomic_DNA"/>
</dbReference>
<evidence type="ECO:0000313" key="3">
    <source>
        <dbReference type="Proteomes" id="UP001497623"/>
    </source>
</evidence>
<feature type="region of interest" description="Disordered" evidence="1">
    <location>
        <begin position="550"/>
        <end position="596"/>
    </location>
</feature>
<evidence type="ECO:0000256" key="1">
    <source>
        <dbReference type="SAM" id="MobiDB-lite"/>
    </source>
</evidence>
<feature type="compositionally biased region" description="Polar residues" evidence="1">
    <location>
        <begin position="576"/>
        <end position="585"/>
    </location>
</feature>
<feature type="compositionally biased region" description="Low complexity" evidence="1">
    <location>
        <begin position="186"/>
        <end position="197"/>
    </location>
</feature>
<feature type="compositionally biased region" description="Low complexity" evidence="1">
    <location>
        <begin position="1307"/>
        <end position="1337"/>
    </location>
</feature>
<reference evidence="2 3" key="1">
    <citation type="submission" date="2024-05" db="EMBL/GenBank/DDBJ databases">
        <authorList>
            <person name="Wallberg A."/>
        </authorList>
    </citation>
    <scope>NUCLEOTIDE SEQUENCE [LARGE SCALE GENOMIC DNA]</scope>
</reference>
<feature type="region of interest" description="Disordered" evidence="1">
    <location>
        <begin position="458"/>
        <end position="483"/>
    </location>
</feature>
<feature type="compositionally biased region" description="Polar residues" evidence="1">
    <location>
        <begin position="1267"/>
        <end position="1279"/>
    </location>
</feature>
<feature type="region of interest" description="Disordered" evidence="1">
    <location>
        <begin position="1239"/>
        <end position="1337"/>
    </location>
</feature>
<accession>A0AAV2Q1E8</accession>
<feature type="region of interest" description="Disordered" evidence="1">
    <location>
        <begin position="109"/>
        <end position="302"/>
    </location>
</feature>
<feature type="compositionally biased region" description="Polar residues" evidence="1">
    <location>
        <begin position="550"/>
        <end position="567"/>
    </location>
</feature>
<feature type="region of interest" description="Disordered" evidence="1">
    <location>
        <begin position="787"/>
        <end position="829"/>
    </location>
</feature>
<feature type="compositionally biased region" description="Polar residues" evidence="1">
    <location>
        <begin position="277"/>
        <end position="302"/>
    </location>
</feature>
<name>A0AAV2Q1E8_MEGNR</name>
<gene>
    <name evidence="2" type="ORF">MNOR_LOCUS5775</name>
</gene>
<feature type="compositionally biased region" description="Low complexity" evidence="1">
    <location>
        <begin position="1202"/>
        <end position="1214"/>
    </location>
</feature>
<keyword evidence="3" id="KW-1185">Reference proteome</keyword>
<comment type="caution">
    <text evidence="2">The sequence shown here is derived from an EMBL/GenBank/DDBJ whole genome shotgun (WGS) entry which is preliminary data.</text>
</comment>
<organism evidence="2 3">
    <name type="scientific">Meganyctiphanes norvegica</name>
    <name type="common">Northern krill</name>
    <name type="synonym">Thysanopoda norvegica</name>
    <dbReference type="NCBI Taxonomy" id="48144"/>
    <lineage>
        <taxon>Eukaryota</taxon>
        <taxon>Metazoa</taxon>
        <taxon>Ecdysozoa</taxon>
        <taxon>Arthropoda</taxon>
        <taxon>Crustacea</taxon>
        <taxon>Multicrustacea</taxon>
        <taxon>Malacostraca</taxon>
        <taxon>Eumalacostraca</taxon>
        <taxon>Eucarida</taxon>
        <taxon>Euphausiacea</taxon>
        <taxon>Euphausiidae</taxon>
        <taxon>Meganyctiphanes</taxon>
    </lineage>
</organism>
<feature type="compositionally biased region" description="Low complexity" evidence="1">
    <location>
        <begin position="1240"/>
        <end position="1252"/>
    </location>
</feature>
<sequence>MVKYDDSDDGYSFRLMDESMYSDTTGSINSSYKQRIDSLFRDKRRNSTVSGFSGISAGNSDVSGLSGGQSEISGLSEISSRISGLSIDSDKESGHNGISNGLAELLAGKTPIPNGLPPLRNEHPRLSGGHSRRNGNTSPSERKSGISGFSYQSQNSQNTNHSSQSRKSEPLTNSSRLDGSVESRLSELSGFSRSSSRPHQIVTEVTVHSSERSESPAPSSMFSFATSHNSRSESRQSNLFTGNLRNESPNNKNKFSDILNNRSNSPAQVQRDLFTGNLRNESPNNKNKFSDILNNRSNSPAQVQRAGSFANRPRQMVPVLPPPTPPIGIPISAAAKSVQEELAALFGGREERKKAFNQTRSAVQSKIEQLYKAATAEPPPAPKKSMPEPVIEFRSPRTPVLPPALLEKPFVTPSPQPLILEPPSAPPTPPPPLPIDMDSLSSTLPSHLTSIPPPPLFVSTPIPSEESDNNGIESNGRSRSISPDTETQALNDIMGDLTVGNKSFSDLSEFSKVTSTTKGSALMSSFRSRTPLNRSLRHLGEFEKNSDISYGHSSQKLLTPSHSTESSFHSRKQPLKSESNSNHTTKSGEEEYSPPKGLPAYSTMKFDVNYLGALNIDSKTTSLDVLQEPLKELYYKYQLRLSRGKIPLHGGLQIIESGLHISHGYDDDPDSLYEITNPFHTIAVWAAVKLVIRKEMDDRGHMKHTYAFLPLICDPEAQDKYNFYHPLNVPDPSVLAVQHPPMFAVVMRKVGVPKMLECHGFVCQTPEDAIVVAANLYQALLETMRSETPSEVGSTINNEQDFISNDKTPPTRPPRKKRSSQYGSVSSSVEYDRMLRRSSSVDYLHSGPIILDGTRSSKRYIKRSHSDRRTSDVHVDEDYTRPMLPRSRSFVSVSDHYSYEDLLSEMRTSQGIMSVDEVLKQVIKPKGMSFSEMDPNQREMLLKLALNLSKDEIYQRSKNIMKQQKKSGSMLSLKETDSEGSTISSVLKATKRSFSRLGSRASSVQSSYNKDKSQFRKNSTNKNNFISNQISTDNDFTYLSEGSEGRHEYQHKAENAQKKQIPKTPMPKRSLSRTEGYTSCSECGYESECSSKCYCSLPRQDPEFTTLQQVHTQPKTLDRKNSPCFCDTESCAESEKCYCSFKRIKNNGVKMYEIDLDSESDTNTDVTVHSVGHYKKGYGSHSNLSEIGSNHAGSWKRLTDGSSSSAVRQRSSSSYLTEHSKARSAGTVFSMHPDVIRQKSLSSSLSTDSDISVPRRSSERSSGGSGYHTQDSGNRSVRQNIGEDSESLRESTKSRRHPSGSVGSGGSRTSSGSQSSASGSVAISNGTQRSKSSQGSAASQQKILLVSAVDPSGKVVYRGASQQRQQKEGSDTASILSMKKTAEIAALFSNIKLNQTTDLINTLNTMSDGEDSEDDDAYSTMQANNSFLFSDNIENSLGYLP</sequence>
<evidence type="ECO:0008006" key="4">
    <source>
        <dbReference type="Google" id="ProtNLM"/>
    </source>
</evidence>
<dbReference type="PANTHER" id="PTHR21219">
    <property type="entry name" value="FI19613P1"/>
    <property type="match status" value="1"/>
</dbReference>